<dbReference type="PANTHER" id="PTHR46938:SF1">
    <property type="entry name" value="DISCOIDIN-1 SUBUNIT A-RELATED"/>
    <property type="match status" value="1"/>
</dbReference>
<dbReference type="GO" id="GO:0098609">
    <property type="term" value="P:cell-cell adhesion"/>
    <property type="evidence" value="ECO:0007669"/>
    <property type="project" value="TreeGrafter"/>
</dbReference>
<feature type="domain" description="F5/8 type C" evidence="1">
    <location>
        <begin position="10"/>
        <end position="159"/>
    </location>
</feature>
<dbReference type="OrthoDB" id="5985199at2759"/>
<reference evidence="2 3" key="1">
    <citation type="submission" date="2015-12" db="EMBL/GenBank/DDBJ databases">
        <title>Dictyostelia acquired genes for synthesis and detection of signals that induce cell-type specialization by lateral gene transfer from prokaryotes.</title>
        <authorList>
            <person name="Gloeckner G."/>
            <person name="Schaap P."/>
        </authorList>
    </citation>
    <scope>NUCLEOTIDE SEQUENCE [LARGE SCALE GENOMIC DNA]</scope>
    <source>
        <strain evidence="2 3">TK</strain>
    </source>
</reference>
<dbReference type="GO" id="GO:0046871">
    <property type="term" value="F:N-acetylgalactosamine binding"/>
    <property type="evidence" value="ECO:0007669"/>
    <property type="project" value="TreeGrafter"/>
</dbReference>
<gene>
    <name evidence="2" type="ORF">DLAC_03843</name>
</gene>
<organism evidence="2 3">
    <name type="scientific">Tieghemostelium lacteum</name>
    <name type="common">Slime mold</name>
    <name type="synonym">Dictyostelium lacteum</name>
    <dbReference type="NCBI Taxonomy" id="361077"/>
    <lineage>
        <taxon>Eukaryota</taxon>
        <taxon>Amoebozoa</taxon>
        <taxon>Evosea</taxon>
        <taxon>Eumycetozoa</taxon>
        <taxon>Dictyostelia</taxon>
        <taxon>Dictyosteliales</taxon>
        <taxon>Raperosteliaceae</taxon>
        <taxon>Tieghemostelium</taxon>
    </lineage>
</organism>
<dbReference type="Gene3D" id="2.60.40.2080">
    <property type="match status" value="1"/>
</dbReference>
<dbReference type="AlphaFoldDB" id="A0A152A103"/>
<dbReference type="Proteomes" id="UP000076078">
    <property type="component" value="Unassembled WGS sequence"/>
</dbReference>
<dbReference type="SUPFAM" id="SSF49785">
    <property type="entry name" value="Galactose-binding domain-like"/>
    <property type="match status" value="1"/>
</dbReference>
<dbReference type="InterPro" id="IPR052487">
    <property type="entry name" value="Galactose-binding_lectin"/>
</dbReference>
<accession>A0A152A103</accession>
<dbReference type="GO" id="GO:0098636">
    <property type="term" value="C:protein complex involved in cell adhesion"/>
    <property type="evidence" value="ECO:0007669"/>
    <property type="project" value="TreeGrafter"/>
</dbReference>
<dbReference type="PANTHER" id="PTHR46938">
    <property type="entry name" value="DISCOIDIN-1 SUBUNIT A-RELATED-RELATED"/>
    <property type="match status" value="1"/>
</dbReference>
<dbReference type="GO" id="GO:0045335">
    <property type="term" value="C:phagocytic vesicle"/>
    <property type="evidence" value="ECO:0007669"/>
    <property type="project" value="TreeGrafter"/>
</dbReference>
<comment type="caution">
    <text evidence="2">The sequence shown here is derived from an EMBL/GenBank/DDBJ whole genome shotgun (WGS) entry which is preliminary data.</text>
</comment>
<dbReference type="InterPro" id="IPR037221">
    <property type="entry name" value="H-type_lectin_dom_sf"/>
</dbReference>
<dbReference type="Pfam" id="PF00754">
    <property type="entry name" value="F5_F8_type_C"/>
    <property type="match status" value="1"/>
</dbReference>
<name>A0A152A103_TIELA</name>
<sequence>MNYIITKSNGPPPNSIPVISNGLINITTSSQHSATDSIRGLPLNEPKIEGNSNSLCFLLSDPRKKLIFGSTTIQNFVAFAIRGRGDQPYPQWIQQFILRYTIDGINWLDINGGIHLSGNTDQNTIVTHVFEPPIRALAISFEVLTFSGHPSLRCELYITPIPASIDNIKQTSFLTLNSRHFTVLPEIQNLNSSGVSTSNNNSPNEILFYENTTRIHFGKEFSRIPNINLGITSIQNLPNTHNSKITIQPINITTKDFDIYIKTSIKINSIDIQYTANIN</sequence>
<dbReference type="Gene3D" id="2.60.120.260">
    <property type="entry name" value="Galactose-binding domain-like"/>
    <property type="match status" value="1"/>
</dbReference>
<dbReference type="SUPFAM" id="SSF141086">
    <property type="entry name" value="Agglutinin HPA-like"/>
    <property type="match status" value="1"/>
</dbReference>
<dbReference type="OMA" id="INANKCW"/>
<dbReference type="PROSITE" id="PS50022">
    <property type="entry name" value="FA58C_3"/>
    <property type="match status" value="1"/>
</dbReference>
<protein>
    <submittedName>
        <fullName evidence="2">Discoidin I</fullName>
    </submittedName>
</protein>
<evidence type="ECO:0000313" key="3">
    <source>
        <dbReference type="Proteomes" id="UP000076078"/>
    </source>
</evidence>
<dbReference type="Pfam" id="PF09458">
    <property type="entry name" value="H_lectin"/>
    <property type="match status" value="1"/>
</dbReference>
<dbReference type="InterPro" id="IPR000421">
    <property type="entry name" value="FA58C"/>
</dbReference>
<proteinExistence type="predicted"/>
<dbReference type="InParanoid" id="A0A152A103"/>
<keyword evidence="3" id="KW-1185">Reference proteome</keyword>
<dbReference type="GO" id="GO:0030247">
    <property type="term" value="F:polysaccharide binding"/>
    <property type="evidence" value="ECO:0007669"/>
    <property type="project" value="TreeGrafter"/>
</dbReference>
<dbReference type="EMBL" id="LODT01000020">
    <property type="protein sequence ID" value="KYQ99883.1"/>
    <property type="molecule type" value="Genomic_DNA"/>
</dbReference>
<dbReference type="GO" id="GO:0009986">
    <property type="term" value="C:cell surface"/>
    <property type="evidence" value="ECO:0007669"/>
    <property type="project" value="TreeGrafter"/>
</dbReference>
<dbReference type="STRING" id="361077.A0A152A103"/>
<evidence type="ECO:0000313" key="2">
    <source>
        <dbReference type="EMBL" id="KYQ99883.1"/>
    </source>
</evidence>
<dbReference type="InterPro" id="IPR008979">
    <property type="entry name" value="Galactose-bd-like_sf"/>
</dbReference>
<dbReference type="GO" id="GO:0070492">
    <property type="term" value="F:oligosaccharide binding"/>
    <property type="evidence" value="ECO:0007669"/>
    <property type="project" value="TreeGrafter"/>
</dbReference>
<evidence type="ECO:0000259" key="1">
    <source>
        <dbReference type="PROSITE" id="PS50022"/>
    </source>
</evidence>
<dbReference type="InterPro" id="IPR019019">
    <property type="entry name" value="H-type_lectin_domain"/>
</dbReference>